<keyword evidence="2" id="KW-1185">Reference proteome</keyword>
<gene>
    <name evidence="1" type="ORF">PCOR1329_LOCUS9868</name>
</gene>
<organism evidence="1 2">
    <name type="scientific">Prorocentrum cordatum</name>
    <dbReference type="NCBI Taxonomy" id="2364126"/>
    <lineage>
        <taxon>Eukaryota</taxon>
        <taxon>Sar</taxon>
        <taxon>Alveolata</taxon>
        <taxon>Dinophyceae</taxon>
        <taxon>Prorocentrales</taxon>
        <taxon>Prorocentraceae</taxon>
        <taxon>Prorocentrum</taxon>
    </lineage>
</organism>
<evidence type="ECO:0000313" key="1">
    <source>
        <dbReference type="EMBL" id="CAK0802314.1"/>
    </source>
</evidence>
<dbReference type="EMBL" id="CAUYUJ010002778">
    <property type="protein sequence ID" value="CAK0802314.1"/>
    <property type="molecule type" value="Genomic_DNA"/>
</dbReference>
<feature type="non-terminal residue" evidence="1">
    <location>
        <position position="1"/>
    </location>
</feature>
<name>A0ABN9Q922_9DINO</name>
<proteinExistence type="predicted"/>
<reference evidence="1" key="1">
    <citation type="submission" date="2023-10" db="EMBL/GenBank/DDBJ databases">
        <authorList>
            <person name="Chen Y."/>
            <person name="Shah S."/>
            <person name="Dougan E. K."/>
            <person name="Thang M."/>
            <person name="Chan C."/>
        </authorList>
    </citation>
    <scope>NUCLEOTIDE SEQUENCE [LARGE SCALE GENOMIC DNA]</scope>
</reference>
<dbReference type="Proteomes" id="UP001189429">
    <property type="component" value="Unassembled WGS sequence"/>
</dbReference>
<comment type="caution">
    <text evidence="1">The sequence shown here is derived from an EMBL/GenBank/DDBJ whole genome shotgun (WGS) entry which is preliminary data.</text>
</comment>
<evidence type="ECO:0000313" key="2">
    <source>
        <dbReference type="Proteomes" id="UP001189429"/>
    </source>
</evidence>
<feature type="non-terminal residue" evidence="1">
    <location>
        <position position="54"/>
    </location>
</feature>
<protein>
    <submittedName>
        <fullName evidence="1">Uncharacterized protein</fullName>
    </submittedName>
</protein>
<accession>A0ABN9Q922</accession>
<sequence>VEVHIFLGNARADFFARIGADAHAAAQTLEKVQSSVIFQTRLTFDFLSRFAQSI</sequence>